<sequence>MSGPSSSRNLYQDSADIPLSYSSTAEDEINDSELSPGKIINLSSQYWTNIPENLFFGKGARFSPEFVVELNLSNNRFSTIPEIIFNLKNLQVLDVSNNNLTFLPIQIGNLTKLKAFSARNNKISTIPKTFQQLIQIEEINVAGNEITEFPLEFLNLTLLKTLYLGANRLKTIPSVIDQLKSLEIFYLGGNQLKTVPNNLGNLSNLTYLALCDNQLETLPSSLGKLFKLRTLSLHNNQIKVLPTEIVTLQNLDNLSLRNNPLVTRFVNNVQFNPPTLKELAARNVRISLQEENYLGKVPPILVRYLRSATTCVNPKCKGVYFEAKAEHVKFTDFCGKFRIPLLQYLCSPNCTTSDPAVAITSESEAEEEPQPSSSRMQRVLLG</sequence>
<evidence type="ECO:0000313" key="1">
    <source>
        <dbReference type="Proteomes" id="UP000887576"/>
    </source>
</evidence>
<name>A0AC34QLJ0_9BILA</name>
<organism evidence="1 2">
    <name type="scientific">Panagrolaimus sp. JU765</name>
    <dbReference type="NCBI Taxonomy" id="591449"/>
    <lineage>
        <taxon>Eukaryota</taxon>
        <taxon>Metazoa</taxon>
        <taxon>Ecdysozoa</taxon>
        <taxon>Nematoda</taxon>
        <taxon>Chromadorea</taxon>
        <taxon>Rhabditida</taxon>
        <taxon>Tylenchina</taxon>
        <taxon>Panagrolaimomorpha</taxon>
        <taxon>Panagrolaimoidea</taxon>
        <taxon>Panagrolaimidae</taxon>
        <taxon>Panagrolaimus</taxon>
    </lineage>
</organism>
<evidence type="ECO:0000313" key="2">
    <source>
        <dbReference type="WBParaSite" id="JU765_v2.g17317.t1"/>
    </source>
</evidence>
<protein>
    <submittedName>
        <fullName evidence="2">Leucine-rich repeat-containing protein 58</fullName>
    </submittedName>
</protein>
<proteinExistence type="predicted"/>
<dbReference type="Proteomes" id="UP000887576">
    <property type="component" value="Unplaced"/>
</dbReference>
<accession>A0AC34QLJ0</accession>
<dbReference type="WBParaSite" id="JU765_v2.g17317.t1">
    <property type="protein sequence ID" value="JU765_v2.g17317.t1"/>
    <property type="gene ID" value="JU765_v2.g17317"/>
</dbReference>
<reference evidence="2" key="1">
    <citation type="submission" date="2022-11" db="UniProtKB">
        <authorList>
            <consortium name="WormBaseParasite"/>
        </authorList>
    </citation>
    <scope>IDENTIFICATION</scope>
</reference>